<dbReference type="Gene3D" id="2.30.42.10">
    <property type="match status" value="1"/>
</dbReference>
<dbReference type="GO" id="GO:0048788">
    <property type="term" value="C:cytoskeleton of presynaptic active zone"/>
    <property type="evidence" value="ECO:0007669"/>
    <property type="project" value="TreeGrafter"/>
</dbReference>
<dbReference type="InterPro" id="IPR036034">
    <property type="entry name" value="PDZ_sf"/>
</dbReference>
<dbReference type="GO" id="GO:0098982">
    <property type="term" value="C:GABA-ergic synapse"/>
    <property type="evidence" value="ECO:0007669"/>
    <property type="project" value="TreeGrafter"/>
</dbReference>
<dbReference type="PANTHER" id="PTHR14113:SF6">
    <property type="entry name" value="PROTEIN PICCOLO"/>
    <property type="match status" value="1"/>
</dbReference>
<dbReference type="GO" id="GO:0098978">
    <property type="term" value="C:glutamatergic synapse"/>
    <property type="evidence" value="ECO:0007669"/>
    <property type="project" value="TreeGrafter"/>
</dbReference>
<dbReference type="AlphaFoldDB" id="A0A4W5RF27"/>
<dbReference type="PROSITE" id="PS50106">
    <property type="entry name" value="PDZ"/>
    <property type="match status" value="1"/>
</dbReference>
<dbReference type="GO" id="GO:1904071">
    <property type="term" value="P:presynaptic active zone assembly"/>
    <property type="evidence" value="ECO:0007669"/>
    <property type="project" value="TreeGrafter"/>
</dbReference>
<dbReference type="PANTHER" id="PTHR14113">
    <property type="entry name" value="PICCOLO/BASSOON"/>
    <property type="match status" value="1"/>
</dbReference>
<reference evidence="2" key="3">
    <citation type="submission" date="2025-09" db="UniProtKB">
        <authorList>
            <consortium name="Ensembl"/>
        </authorList>
    </citation>
    <scope>IDENTIFICATION</scope>
</reference>
<dbReference type="GeneTree" id="ENSGT00620000087961"/>
<dbReference type="Ensembl" id="ENSHHUT00000085561.1">
    <property type="protein sequence ID" value="ENSHHUP00000082944.1"/>
    <property type="gene ID" value="ENSHHUG00000048173.1"/>
</dbReference>
<name>A0A4W5RF27_9TELE</name>
<dbReference type="STRING" id="62062.ENSHHUP00000082944"/>
<protein>
    <recommendedName>
        <fullName evidence="1">PDZ domain-containing protein</fullName>
    </recommendedName>
</protein>
<reference evidence="3" key="1">
    <citation type="submission" date="2018-06" db="EMBL/GenBank/DDBJ databases">
        <title>Genome assembly of Danube salmon.</title>
        <authorList>
            <person name="Macqueen D.J."/>
            <person name="Gundappa M.K."/>
        </authorList>
    </citation>
    <scope>NUCLEOTIDE SEQUENCE [LARGE SCALE GENOMIC DNA]</scope>
</reference>
<dbReference type="GO" id="GO:0098882">
    <property type="term" value="F:structural constituent of presynaptic active zone"/>
    <property type="evidence" value="ECO:0007669"/>
    <property type="project" value="TreeGrafter"/>
</dbReference>
<sequence>LIKGLTIEYPLSVCVLVPSTPVSPCPCLCPCVAYHLRREDTDWFDKPAETQHQENGQPLDRRQIKLIPYVFPHTRIKLQRDPKDTSVSGNGLGIRVVGGKVIPGCHGEIGAYIAKVTPGGVAEQTGKVVEGMQVLELNGVPLMGKTYEEVQCIMGQPCAETELCVRL</sequence>
<dbReference type="InterPro" id="IPR001478">
    <property type="entry name" value="PDZ"/>
</dbReference>
<dbReference type="Pfam" id="PF00595">
    <property type="entry name" value="PDZ"/>
    <property type="match status" value="1"/>
</dbReference>
<feature type="domain" description="PDZ" evidence="1">
    <location>
        <begin position="75"/>
        <end position="150"/>
    </location>
</feature>
<accession>A0A4W5RF27</accession>
<evidence type="ECO:0000313" key="3">
    <source>
        <dbReference type="Proteomes" id="UP000314982"/>
    </source>
</evidence>
<organism evidence="2 3">
    <name type="scientific">Hucho hucho</name>
    <name type="common">huchen</name>
    <dbReference type="NCBI Taxonomy" id="62062"/>
    <lineage>
        <taxon>Eukaryota</taxon>
        <taxon>Metazoa</taxon>
        <taxon>Chordata</taxon>
        <taxon>Craniata</taxon>
        <taxon>Vertebrata</taxon>
        <taxon>Euteleostomi</taxon>
        <taxon>Actinopterygii</taxon>
        <taxon>Neopterygii</taxon>
        <taxon>Teleostei</taxon>
        <taxon>Protacanthopterygii</taxon>
        <taxon>Salmoniformes</taxon>
        <taxon>Salmonidae</taxon>
        <taxon>Salmoninae</taxon>
        <taxon>Hucho</taxon>
    </lineage>
</organism>
<dbReference type="InterPro" id="IPR052098">
    <property type="entry name" value="Presynaptic_Scaffold_Bsn/Pclo"/>
</dbReference>
<dbReference type="SUPFAM" id="SSF50156">
    <property type="entry name" value="PDZ domain-like"/>
    <property type="match status" value="1"/>
</dbReference>
<dbReference type="CDD" id="cd06714">
    <property type="entry name" value="PDZ_RIM-like"/>
    <property type="match status" value="1"/>
</dbReference>
<reference evidence="2" key="2">
    <citation type="submission" date="2025-08" db="UniProtKB">
        <authorList>
            <consortium name="Ensembl"/>
        </authorList>
    </citation>
    <scope>IDENTIFICATION</scope>
</reference>
<evidence type="ECO:0000313" key="2">
    <source>
        <dbReference type="Ensembl" id="ENSHHUP00000082944.1"/>
    </source>
</evidence>
<dbReference type="GO" id="GO:0030424">
    <property type="term" value="C:axon"/>
    <property type="evidence" value="ECO:0007669"/>
    <property type="project" value="TreeGrafter"/>
</dbReference>
<evidence type="ECO:0000259" key="1">
    <source>
        <dbReference type="PROSITE" id="PS50106"/>
    </source>
</evidence>
<keyword evidence="3" id="KW-1185">Reference proteome</keyword>
<dbReference type="GO" id="GO:0035418">
    <property type="term" value="P:protein localization to synapse"/>
    <property type="evidence" value="ECO:0007669"/>
    <property type="project" value="TreeGrafter"/>
</dbReference>
<dbReference type="SMART" id="SM00228">
    <property type="entry name" value="PDZ"/>
    <property type="match status" value="1"/>
</dbReference>
<proteinExistence type="predicted"/>
<dbReference type="Proteomes" id="UP000314982">
    <property type="component" value="Unassembled WGS sequence"/>
</dbReference>